<protein>
    <submittedName>
        <fullName evidence="1">Uncharacterized protein</fullName>
    </submittedName>
</protein>
<evidence type="ECO:0000313" key="1">
    <source>
        <dbReference type="EMBL" id="AZZ53594.1"/>
    </source>
</evidence>
<dbReference type="EMBL" id="CP028137">
    <property type="protein sequence ID" value="AZZ53594.1"/>
    <property type="molecule type" value="Genomic_DNA"/>
</dbReference>
<organism evidence="1 2">
    <name type="scientific">Rathayibacter festucae DSM 15932</name>
    <dbReference type="NCBI Taxonomy" id="1328866"/>
    <lineage>
        <taxon>Bacteria</taxon>
        <taxon>Bacillati</taxon>
        <taxon>Actinomycetota</taxon>
        <taxon>Actinomycetes</taxon>
        <taxon>Micrococcales</taxon>
        <taxon>Microbacteriaceae</taxon>
        <taxon>Rathayibacter</taxon>
    </lineage>
</organism>
<name>A0A3Q9V0L3_9MICO</name>
<dbReference type="KEGG" id="rfs:C1I64_17165"/>
<proteinExistence type="predicted"/>
<accession>A0A3Q9V0L3</accession>
<reference evidence="1 2" key="1">
    <citation type="submission" date="2018-03" db="EMBL/GenBank/DDBJ databases">
        <title>Bacteriophage NCPPB3778 and a type I-E CRISPR drive the evolution of the US Biological Select Agent, Rathayibacter toxicus.</title>
        <authorList>
            <person name="Davis E.W.II."/>
            <person name="Tabima J.F."/>
            <person name="Weisberg A.J."/>
            <person name="Dantas Lopes L."/>
            <person name="Wiseman M.S."/>
            <person name="Wiseman M.S."/>
            <person name="Pupko T."/>
            <person name="Belcher M.S."/>
            <person name="Sechler A.J."/>
            <person name="Tancos M.A."/>
            <person name="Schroeder B.K."/>
            <person name="Murray T.D."/>
            <person name="Luster D.G."/>
            <person name="Schneider W.L."/>
            <person name="Rogers E."/>
            <person name="Andreote F.D."/>
            <person name="Grunwald N.J."/>
            <person name="Putnam M.L."/>
            <person name="Chang J.H."/>
        </authorList>
    </citation>
    <scope>NUCLEOTIDE SEQUENCE [LARGE SCALE GENOMIC DNA]</scope>
    <source>
        <strain evidence="1 2">DSM 15932</strain>
    </source>
</reference>
<evidence type="ECO:0000313" key="2">
    <source>
        <dbReference type="Proteomes" id="UP000285317"/>
    </source>
</evidence>
<sequence>MRHIPRIRLDRRIPAPPFTDAEASAAFHRSLAIHLAELGRASGGPHPETLAVCALVSAGRADASALPTPLVLATALRTFFPAGWTPVSVVEAAHELLPSRDRHWSVVREDRLAYDGDPRWSARRDSAGRWSAEWNERGTASPDFTAEDDDEMVLHLMAHLTDPFPYPYAWSGTDEESARRRADAAEVARVFALERRLPYLASWAQD</sequence>
<dbReference type="RefSeq" id="WP_127888044.1">
    <property type="nucleotide sequence ID" value="NZ_CP028137.1"/>
</dbReference>
<dbReference type="Proteomes" id="UP000285317">
    <property type="component" value="Chromosome"/>
</dbReference>
<dbReference type="AlphaFoldDB" id="A0A3Q9V0L3"/>
<gene>
    <name evidence="1" type="ORF">C1I64_17165</name>
</gene>